<dbReference type="Proteomes" id="UP001144978">
    <property type="component" value="Unassembled WGS sequence"/>
</dbReference>
<reference evidence="1" key="1">
    <citation type="submission" date="2022-08" db="EMBL/GenBank/DDBJ databases">
        <title>Genome Sequence of Pycnoporus sanguineus.</title>
        <authorList>
            <person name="Buettner E."/>
        </authorList>
    </citation>
    <scope>NUCLEOTIDE SEQUENCE</scope>
    <source>
        <strain evidence="1">CG-C14</strain>
    </source>
</reference>
<evidence type="ECO:0000313" key="2">
    <source>
        <dbReference type="Proteomes" id="UP001144978"/>
    </source>
</evidence>
<protein>
    <submittedName>
        <fullName evidence="1">Uncharacterized protein</fullName>
    </submittedName>
</protein>
<keyword evidence="2" id="KW-1185">Reference proteome</keyword>
<evidence type="ECO:0000313" key="1">
    <source>
        <dbReference type="EMBL" id="KAJ2968684.1"/>
    </source>
</evidence>
<gene>
    <name evidence="1" type="ORF">NUW54_g13141</name>
</gene>
<sequence length="154" mass="17879">MLTSANSIGHIGRRSRMGGWTLKTRRINRGMRERTSRSFSSAASVCGCVLERRVFTPRMAPVWHRAKGMSYRRRNHSKHPPVHILLIIRMFRHDLRHALHLSYSGTSCSQSADRKGYEEDMLPLVASDTHSRFALLSDADRRFSHRRRSWRAAH</sequence>
<comment type="caution">
    <text evidence="1">The sequence shown here is derived from an EMBL/GenBank/DDBJ whole genome shotgun (WGS) entry which is preliminary data.</text>
</comment>
<accession>A0ACC1MPC9</accession>
<name>A0ACC1MPC9_9APHY</name>
<dbReference type="EMBL" id="JANSHE010005950">
    <property type="protein sequence ID" value="KAJ2968684.1"/>
    <property type="molecule type" value="Genomic_DNA"/>
</dbReference>
<organism evidence="1 2">
    <name type="scientific">Trametes sanguinea</name>
    <dbReference type="NCBI Taxonomy" id="158606"/>
    <lineage>
        <taxon>Eukaryota</taxon>
        <taxon>Fungi</taxon>
        <taxon>Dikarya</taxon>
        <taxon>Basidiomycota</taxon>
        <taxon>Agaricomycotina</taxon>
        <taxon>Agaricomycetes</taxon>
        <taxon>Polyporales</taxon>
        <taxon>Polyporaceae</taxon>
        <taxon>Trametes</taxon>
    </lineage>
</organism>
<proteinExistence type="predicted"/>